<evidence type="ECO:0000313" key="7">
    <source>
        <dbReference type="EMBL" id="CBW27832.1"/>
    </source>
</evidence>
<evidence type="ECO:0000256" key="4">
    <source>
        <dbReference type="ARBA" id="ARBA00023002"/>
    </source>
</evidence>
<gene>
    <name evidence="7" type="ordered locus">BMS_3074</name>
</gene>
<dbReference type="Proteomes" id="UP000008963">
    <property type="component" value="Chromosome"/>
</dbReference>
<sequence length="257" mass="29589">MNQILDLMKSHRSIRKYENKDVSNELILEILEAATMASSSGNMQPYSIIITRDDDIKRELLPLHFNQSMVLNSPVLVTFCSDFNRMRKWLKYNNAPENFDNFMSFLIGMIDATIMSQNFALAAEARGLGICYMGTTLASNLEIAKTLKLPKYVVPVVGFSLGYPAESPEKRDRLPLEGIIHHDVYKDYTEEEIQNIYSSKEKLGMQRYRSSKELSEIIEKSNVDNLAQIYTKIKYTRESHIKYSEDVISCLREQGFL</sequence>
<accession>E1WZE4</accession>
<keyword evidence="4 5" id="KW-0560">Oxidoreductase</keyword>
<feature type="domain" description="Nitroreductase" evidence="6">
    <location>
        <begin position="9"/>
        <end position="163"/>
    </location>
</feature>
<dbReference type="InterPro" id="IPR000415">
    <property type="entry name" value="Nitroreductase-like"/>
</dbReference>
<dbReference type="Pfam" id="PF00881">
    <property type="entry name" value="Nitroreductase"/>
    <property type="match status" value="1"/>
</dbReference>
<dbReference type="RefSeq" id="WP_014245603.1">
    <property type="nucleotide sequence ID" value="NC_016620.1"/>
</dbReference>
<dbReference type="PIRSF" id="PIRSF005426">
    <property type="entry name" value="Frp"/>
    <property type="match status" value="1"/>
</dbReference>
<dbReference type="HOGENOM" id="CLU_070764_0_1_7"/>
<dbReference type="STRING" id="862908.BMS_3074"/>
<keyword evidence="8" id="KW-1185">Reference proteome</keyword>
<keyword evidence="2 5" id="KW-0285">Flavoprotein</keyword>
<comment type="similarity">
    <text evidence="1 5">Belongs to the flavin oxidoreductase frp family.</text>
</comment>
<keyword evidence="3 5" id="KW-0288">FMN</keyword>
<evidence type="ECO:0000259" key="6">
    <source>
        <dbReference type="Pfam" id="PF00881"/>
    </source>
</evidence>
<dbReference type="eggNOG" id="COG0778">
    <property type="taxonomic scope" value="Bacteria"/>
</dbReference>
<dbReference type="GO" id="GO:0016491">
    <property type="term" value="F:oxidoreductase activity"/>
    <property type="evidence" value="ECO:0007669"/>
    <property type="project" value="UniProtKB-UniRule"/>
</dbReference>
<keyword evidence="5" id="KW-0521">NADP</keyword>
<dbReference type="SUPFAM" id="SSF55469">
    <property type="entry name" value="FMN-dependent nitroreductase-like"/>
    <property type="match status" value="1"/>
</dbReference>
<dbReference type="PANTHER" id="PTHR43425:SF2">
    <property type="entry name" value="OXYGEN-INSENSITIVE NADPH NITROREDUCTASE"/>
    <property type="match status" value="1"/>
</dbReference>
<dbReference type="InterPro" id="IPR016446">
    <property type="entry name" value="Flavin_OxRdtase_Frp"/>
</dbReference>
<dbReference type="Gene3D" id="3.40.109.10">
    <property type="entry name" value="NADH Oxidase"/>
    <property type="match status" value="1"/>
</dbReference>
<dbReference type="PATRIC" id="fig|862908.3.peg.2939"/>
<protein>
    <submittedName>
        <fullName evidence="7">Oxidase</fullName>
    </submittedName>
</protein>
<dbReference type="OrthoDB" id="3181400at2"/>
<dbReference type="InterPro" id="IPR029479">
    <property type="entry name" value="Nitroreductase"/>
</dbReference>
<dbReference type="PANTHER" id="PTHR43425">
    <property type="entry name" value="OXYGEN-INSENSITIVE NADPH NITROREDUCTASE"/>
    <property type="match status" value="1"/>
</dbReference>
<proteinExistence type="inferred from homology"/>
<organism evidence="7 8">
    <name type="scientific">Halobacteriovorax marinus (strain ATCC BAA-682 / DSM 15412 / SJ)</name>
    <name type="common">Bacteriovorax marinus</name>
    <dbReference type="NCBI Taxonomy" id="862908"/>
    <lineage>
        <taxon>Bacteria</taxon>
        <taxon>Pseudomonadati</taxon>
        <taxon>Bdellovibrionota</taxon>
        <taxon>Bacteriovoracia</taxon>
        <taxon>Bacteriovoracales</taxon>
        <taxon>Halobacteriovoraceae</taxon>
        <taxon>Halobacteriovorax</taxon>
    </lineage>
</organism>
<dbReference type="EMBL" id="FQ312005">
    <property type="protein sequence ID" value="CBW27832.1"/>
    <property type="molecule type" value="Genomic_DNA"/>
</dbReference>
<evidence type="ECO:0000256" key="1">
    <source>
        <dbReference type="ARBA" id="ARBA00008366"/>
    </source>
</evidence>
<evidence type="ECO:0000256" key="5">
    <source>
        <dbReference type="PIRNR" id="PIRNR005426"/>
    </source>
</evidence>
<evidence type="ECO:0000256" key="2">
    <source>
        <dbReference type="ARBA" id="ARBA00022630"/>
    </source>
</evidence>
<dbReference type="KEGG" id="bmx:BMS_3074"/>
<name>E1WZE4_HALMS</name>
<evidence type="ECO:0000313" key="8">
    <source>
        <dbReference type="Proteomes" id="UP000008963"/>
    </source>
</evidence>
<reference evidence="8" key="1">
    <citation type="journal article" date="2013" name="ISME J.">
        <title>A small predatory core genome in the divergent marine Bacteriovorax marinus SJ and the terrestrial Bdellovibrio bacteriovorus.</title>
        <authorList>
            <person name="Crossman L.C."/>
            <person name="Chen H."/>
            <person name="Cerdeno-Tarraga A.M."/>
            <person name="Brooks K."/>
            <person name="Quail M.A."/>
            <person name="Pineiro S.A."/>
            <person name="Hobley L."/>
            <person name="Sockett R.E."/>
            <person name="Bentley S.D."/>
            <person name="Parkhill J."/>
            <person name="Williams H.N."/>
            <person name="Stine O.C."/>
        </authorList>
    </citation>
    <scope>NUCLEOTIDE SEQUENCE [LARGE SCALE GENOMIC DNA]</scope>
    <source>
        <strain evidence="8">ATCC BAA-682 / DSM 15412 / SJ</strain>
    </source>
</reference>
<dbReference type="AlphaFoldDB" id="E1WZE4"/>
<evidence type="ECO:0000256" key="3">
    <source>
        <dbReference type="ARBA" id="ARBA00022643"/>
    </source>
</evidence>